<name>A0AAV2LUW5_KNICA</name>
<dbReference type="GO" id="GO:0034198">
    <property type="term" value="P:cellular response to amino acid starvation"/>
    <property type="evidence" value="ECO:0007669"/>
    <property type="project" value="TreeGrafter"/>
</dbReference>
<gene>
    <name evidence="3" type="ORF">KC01_LOCUS32153</name>
</gene>
<dbReference type="SUPFAM" id="SSF54495">
    <property type="entry name" value="UBC-like"/>
    <property type="match status" value="1"/>
</dbReference>
<evidence type="ECO:0000313" key="4">
    <source>
        <dbReference type="Proteomes" id="UP001497482"/>
    </source>
</evidence>
<sequence>MVEAALDQNNPVCTSPSAPGSTPESAAAGLPQTLQQEFSLVNLQIRNVNVEMDAVNCSCVVSAHFGIHQVQLVVQFPAQYPNNAAPTFKFVQPTNIPSSMKTKIHKTLTDTSLQKVKRNQNCLEPCIRQLVSCLESDMEDGTPPFVPSSLQVFPRVTNTYGSYQDANIPFPRTSGARFCGTGCFVYFTRPITMHRSVPATEPTPSE</sequence>
<accession>A0AAV2LUW5</accession>
<dbReference type="SMART" id="SM00591">
    <property type="entry name" value="RWD"/>
    <property type="match status" value="1"/>
</dbReference>
<proteinExistence type="predicted"/>
<dbReference type="GO" id="GO:1904263">
    <property type="term" value="P:positive regulation of TORC1 signaling"/>
    <property type="evidence" value="ECO:0007669"/>
    <property type="project" value="TreeGrafter"/>
</dbReference>
<dbReference type="Gene3D" id="3.10.110.10">
    <property type="entry name" value="Ubiquitin Conjugating Enzyme"/>
    <property type="match status" value="1"/>
</dbReference>
<dbReference type="Proteomes" id="UP001497482">
    <property type="component" value="Chromosome 4"/>
</dbReference>
<reference evidence="3 4" key="1">
    <citation type="submission" date="2024-04" db="EMBL/GenBank/DDBJ databases">
        <authorList>
            <person name="Waldvogel A.-M."/>
            <person name="Schoenle A."/>
        </authorList>
    </citation>
    <scope>NUCLEOTIDE SEQUENCE [LARGE SCALE GENOMIC DNA]</scope>
</reference>
<protein>
    <recommendedName>
        <fullName evidence="2">RWD domain-containing protein</fullName>
    </recommendedName>
</protein>
<dbReference type="InterPro" id="IPR016135">
    <property type="entry name" value="UBQ-conjugating_enzyme/RWD"/>
</dbReference>
<dbReference type="PANTHER" id="PTHR46170">
    <property type="entry name" value="GATOR COMPLEX PROTEIN WDR59"/>
    <property type="match status" value="1"/>
</dbReference>
<dbReference type="AlphaFoldDB" id="A0AAV2LUW5"/>
<evidence type="ECO:0000313" key="3">
    <source>
        <dbReference type="EMBL" id="CAL1604680.1"/>
    </source>
</evidence>
<dbReference type="InterPro" id="IPR049567">
    <property type="entry name" value="WDR59-like"/>
</dbReference>
<evidence type="ECO:0000259" key="2">
    <source>
        <dbReference type="PROSITE" id="PS50908"/>
    </source>
</evidence>
<feature type="domain" description="RWD" evidence="2">
    <location>
        <begin position="36"/>
        <end position="137"/>
    </location>
</feature>
<dbReference type="GO" id="GO:0005774">
    <property type="term" value="C:vacuolar membrane"/>
    <property type="evidence" value="ECO:0007669"/>
    <property type="project" value="TreeGrafter"/>
</dbReference>
<feature type="region of interest" description="Disordered" evidence="1">
    <location>
        <begin position="1"/>
        <end position="27"/>
    </location>
</feature>
<organism evidence="3 4">
    <name type="scientific">Knipowitschia caucasica</name>
    <name type="common">Caucasian dwarf goby</name>
    <name type="synonym">Pomatoschistus caucasicus</name>
    <dbReference type="NCBI Taxonomy" id="637954"/>
    <lineage>
        <taxon>Eukaryota</taxon>
        <taxon>Metazoa</taxon>
        <taxon>Chordata</taxon>
        <taxon>Craniata</taxon>
        <taxon>Vertebrata</taxon>
        <taxon>Euteleostomi</taxon>
        <taxon>Actinopterygii</taxon>
        <taxon>Neopterygii</taxon>
        <taxon>Teleostei</taxon>
        <taxon>Neoteleostei</taxon>
        <taxon>Acanthomorphata</taxon>
        <taxon>Gobiaria</taxon>
        <taxon>Gobiiformes</taxon>
        <taxon>Gobioidei</taxon>
        <taxon>Gobiidae</taxon>
        <taxon>Gobiinae</taxon>
        <taxon>Knipowitschia</taxon>
    </lineage>
</organism>
<dbReference type="Pfam" id="PF05773">
    <property type="entry name" value="RWD"/>
    <property type="match status" value="1"/>
</dbReference>
<keyword evidence="4" id="KW-1185">Reference proteome</keyword>
<dbReference type="EMBL" id="OZ035826">
    <property type="protein sequence ID" value="CAL1604680.1"/>
    <property type="molecule type" value="Genomic_DNA"/>
</dbReference>
<dbReference type="PANTHER" id="PTHR46170:SF1">
    <property type="entry name" value="GATOR COMPLEX PROTEIN WDR59"/>
    <property type="match status" value="1"/>
</dbReference>
<evidence type="ECO:0000256" key="1">
    <source>
        <dbReference type="SAM" id="MobiDB-lite"/>
    </source>
</evidence>
<dbReference type="GO" id="GO:0035859">
    <property type="term" value="C:Seh1-associated complex"/>
    <property type="evidence" value="ECO:0007669"/>
    <property type="project" value="TreeGrafter"/>
</dbReference>
<dbReference type="PROSITE" id="PS50908">
    <property type="entry name" value="RWD"/>
    <property type="match status" value="1"/>
</dbReference>
<dbReference type="GO" id="GO:0035591">
    <property type="term" value="F:signaling adaptor activity"/>
    <property type="evidence" value="ECO:0007669"/>
    <property type="project" value="TreeGrafter"/>
</dbReference>
<feature type="compositionally biased region" description="Polar residues" evidence="1">
    <location>
        <begin position="7"/>
        <end position="24"/>
    </location>
</feature>
<dbReference type="InterPro" id="IPR006575">
    <property type="entry name" value="RWD_dom"/>
</dbReference>